<reference evidence="2" key="1">
    <citation type="submission" date="2021-06" db="EMBL/GenBank/DDBJ databases">
        <authorList>
            <person name="Kallberg Y."/>
            <person name="Tangrot J."/>
            <person name="Rosling A."/>
        </authorList>
    </citation>
    <scope>NUCLEOTIDE SEQUENCE</scope>
    <source>
        <strain evidence="2">MT106</strain>
    </source>
</reference>
<dbReference type="EMBL" id="CAJVPL010003136">
    <property type="protein sequence ID" value="CAG8626860.1"/>
    <property type="molecule type" value="Genomic_DNA"/>
</dbReference>
<keyword evidence="3" id="KW-1185">Reference proteome</keyword>
<protein>
    <submittedName>
        <fullName evidence="2">8999_t:CDS:1</fullName>
    </submittedName>
</protein>
<comment type="caution">
    <text evidence="2">The sequence shown here is derived from an EMBL/GenBank/DDBJ whole genome shotgun (WGS) entry which is preliminary data.</text>
</comment>
<evidence type="ECO:0000256" key="1">
    <source>
        <dbReference type="SAM" id="MobiDB-lite"/>
    </source>
</evidence>
<gene>
    <name evidence="2" type="ORF">AGERDE_LOCUS10332</name>
</gene>
<sequence length="215" mass="24131">QSTPEHSLSYPPVTDTSLRDQSSVYASPLPSPVDQRSIFSVQQHQEESFVENPFLMILESNFDLMNNSINNDFPADLANVHFTSLGTPTLNNSWLPFSQFHGHMNQAPPLTPTTPIGLSSPPNQLESSGILINNLTHQSTKQMQLQLMDDADSLQDSYLREVRLELNNATHVQHPISHVTQHHSLSLSIPSLLQQQQQQHNNNHIMTPPDQTESE</sequence>
<feature type="compositionally biased region" description="Low complexity" evidence="1">
    <location>
        <begin position="193"/>
        <end position="204"/>
    </location>
</feature>
<feature type="compositionally biased region" description="Polar residues" evidence="1">
    <location>
        <begin position="14"/>
        <end position="25"/>
    </location>
</feature>
<feature type="non-terminal residue" evidence="2">
    <location>
        <position position="215"/>
    </location>
</feature>
<organism evidence="2 3">
    <name type="scientific">Ambispora gerdemannii</name>
    <dbReference type="NCBI Taxonomy" id="144530"/>
    <lineage>
        <taxon>Eukaryota</taxon>
        <taxon>Fungi</taxon>
        <taxon>Fungi incertae sedis</taxon>
        <taxon>Mucoromycota</taxon>
        <taxon>Glomeromycotina</taxon>
        <taxon>Glomeromycetes</taxon>
        <taxon>Archaeosporales</taxon>
        <taxon>Ambisporaceae</taxon>
        <taxon>Ambispora</taxon>
    </lineage>
</organism>
<dbReference type="AlphaFoldDB" id="A0A9N9D890"/>
<evidence type="ECO:0000313" key="3">
    <source>
        <dbReference type="Proteomes" id="UP000789831"/>
    </source>
</evidence>
<proteinExistence type="predicted"/>
<evidence type="ECO:0000313" key="2">
    <source>
        <dbReference type="EMBL" id="CAG8626860.1"/>
    </source>
</evidence>
<name>A0A9N9D890_9GLOM</name>
<dbReference type="Proteomes" id="UP000789831">
    <property type="component" value="Unassembled WGS sequence"/>
</dbReference>
<feature type="region of interest" description="Disordered" evidence="1">
    <location>
        <begin position="193"/>
        <end position="215"/>
    </location>
</feature>
<accession>A0A9N9D890</accession>
<feature type="region of interest" description="Disordered" evidence="1">
    <location>
        <begin position="1"/>
        <end position="29"/>
    </location>
</feature>